<name>A0AAV7Z7U8_9EUKA</name>
<dbReference type="InterPro" id="IPR038358">
    <property type="entry name" value="VPS28_N_sf"/>
</dbReference>
<dbReference type="FunFam" id="1.20.120.1130:FF:000001">
    <property type="entry name" value="Vacuolar protein sorting-associated protein 28 homolog"/>
    <property type="match status" value="1"/>
</dbReference>
<dbReference type="PANTHER" id="PTHR12937:SF0">
    <property type="entry name" value="VACUOLAR PROTEIN SORTING-ASSOCIATED PROTEIN 28 HOMOLOG"/>
    <property type="match status" value="1"/>
</dbReference>
<dbReference type="PANTHER" id="PTHR12937">
    <property type="entry name" value="VACUOLAR PROTEIN SORTING 28, ISOFORM 2 VPS28"/>
    <property type="match status" value="1"/>
</dbReference>
<dbReference type="PROSITE" id="PS51310">
    <property type="entry name" value="VPS28_C"/>
    <property type="match status" value="1"/>
</dbReference>
<dbReference type="SUPFAM" id="SSF140111">
    <property type="entry name" value="Endosomal sorting complex assembly domain"/>
    <property type="match status" value="1"/>
</dbReference>
<evidence type="ECO:0000256" key="6">
    <source>
        <dbReference type="SAM" id="MobiDB-lite"/>
    </source>
</evidence>
<dbReference type="GO" id="GO:0043328">
    <property type="term" value="P:protein transport to vacuole involved in ubiquitin-dependent protein catabolic process via the multivesicular body sorting pathway"/>
    <property type="evidence" value="ECO:0007669"/>
    <property type="project" value="TreeGrafter"/>
</dbReference>
<feature type="compositionally biased region" description="Polar residues" evidence="6">
    <location>
        <begin position="1"/>
        <end position="16"/>
    </location>
</feature>
<evidence type="ECO:0000259" key="8">
    <source>
        <dbReference type="PROSITE" id="PS51313"/>
    </source>
</evidence>
<sequence length="458" mass="53593">MTNYQNQKSMNGFYPSQQNYNNNLNLQNKQTNKSPYSTLPKLPQQSGMYNTQLQNQNMNYQQMRSRYNQNMNMNMNLNQNMNMNMNMKMKMKMNNNQNMNRMYMNQNMDQTSQMNKKQSNTQNQNMTRMNMNTSMSQTNQMKINNQRTHTIYNRLKKGSQQPLINQNPNMIQTIKTNQRKFGTGLNNNTNFGLLNQNSMNFQPNTYFNQQQGQQQKMQTKSQQQLQFQQTKVEKPKFMPRNINMLSLSNNKKIKLYNNSKERELLENESNLFSIMQTLENLEKAYVRDSITSKEYTNECWKMISQFKTALSAVGIGIKEVPKWLKEKDIDLPAATKVLIETGVPSTVTHGQGITETNQNSSVFIFETASYFITAMDSVKLNMIAVDQIQPILTDLMNSINKIDNLPQNYQGSKRLMKWLSTLNLMKASDELTEEQSRQLLFELETAYNELMSTLQQKK</sequence>
<organism evidence="9 10">
    <name type="scientific">Anaeramoeba flamelloides</name>
    <dbReference type="NCBI Taxonomy" id="1746091"/>
    <lineage>
        <taxon>Eukaryota</taxon>
        <taxon>Metamonada</taxon>
        <taxon>Anaeramoebidae</taxon>
        <taxon>Anaeramoeba</taxon>
    </lineage>
</organism>
<gene>
    <name evidence="9" type="ORF">M0812_17085</name>
</gene>
<dbReference type="Pfam" id="PF03997">
    <property type="entry name" value="VPS28"/>
    <property type="match status" value="1"/>
</dbReference>
<evidence type="ECO:0000313" key="9">
    <source>
        <dbReference type="EMBL" id="KAJ3437909.1"/>
    </source>
</evidence>
<feature type="domain" description="VPS28 N-terminal" evidence="8">
    <location>
        <begin position="242"/>
        <end position="349"/>
    </location>
</feature>
<dbReference type="GO" id="GO:0000813">
    <property type="term" value="C:ESCRT I complex"/>
    <property type="evidence" value="ECO:0007669"/>
    <property type="project" value="InterPro"/>
</dbReference>
<dbReference type="PROSITE" id="PS51313">
    <property type="entry name" value="VPS28_N"/>
    <property type="match status" value="1"/>
</dbReference>
<dbReference type="InterPro" id="IPR007143">
    <property type="entry name" value="Vps28"/>
</dbReference>
<accession>A0AAV7Z7U8</accession>
<dbReference type="SUPFAM" id="SSF140427">
    <property type="entry name" value="VPS28 C-terminal domain-like"/>
    <property type="match status" value="1"/>
</dbReference>
<comment type="caution">
    <text evidence="9">The sequence shown here is derived from an EMBL/GenBank/DDBJ whole genome shotgun (WGS) entry which is preliminary data.</text>
</comment>
<dbReference type="InterPro" id="IPR037202">
    <property type="entry name" value="ESCRT_assembly_dom"/>
</dbReference>
<proteinExistence type="inferred from homology"/>
<evidence type="ECO:0000256" key="5">
    <source>
        <dbReference type="PROSITE-ProRule" id="PRU00642"/>
    </source>
</evidence>
<keyword evidence="2 5" id="KW-0813">Transport</keyword>
<comment type="similarity">
    <text evidence="5">Belongs to the VPS28 family.</text>
</comment>
<dbReference type="InterPro" id="IPR037206">
    <property type="entry name" value="VPS28_C_sf"/>
</dbReference>
<evidence type="ECO:0000259" key="7">
    <source>
        <dbReference type="PROSITE" id="PS51310"/>
    </source>
</evidence>
<dbReference type="Gene3D" id="1.20.120.1130">
    <property type="match status" value="1"/>
</dbReference>
<dbReference type="InterPro" id="IPR017899">
    <property type="entry name" value="VPS28_C"/>
</dbReference>
<evidence type="ECO:0000256" key="2">
    <source>
        <dbReference type="ARBA" id="ARBA00022448"/>
    </source>
</evidence>
<feature type="domain" description="VPS28 C-terminal" evidence="7">
    <location>
        <begin position="359"/>
        <end position="455"/>
    </location>
</feature>
<dbReference type="AlphaFoldDB" id="A0AAV7Z7U8"/>
<feature type="region of interest" description="Disordered" evidence="6">
    <location>
        <begin position="1"/>
        <end position="35"/>
    </location>
</feature>
<dbReference type="Gene3D" id="1.20.1440.200">
    <property type="match status" value="1"/>
</dbReference>
<evidence type="ECO:0000256" key="3">
    <source>
        <dbReference type="ARBA" id="ARBA00022753"/>
    </source>
</evidence>
<dbReference type="InterPro" id="IPR017898">
    <property type="entry name" value="VPS28_N"/>
</dbReference>
<keyword evidence="3" id="KW-0967">Endosome</keyword>
<dbReference type="GO" id="GO:0044877">
    <property type="term" value="F:protein-containing complex binding"/>
    <property type="evidence" value="ECO:0007669"/>
    <property type="project" value="TreeGrafter"/>
</dbReference>
<reference evidence="9" key="1">
    <citation type="submission" date="2022-08" db="EMBL/GenBank/DDBJ databases">
        <title>Novel sulphate-reducing endosymbionts in the free-living metamonad Anaeramoeba.</title>
        <authorList>
            <person name="Jerlstrom-Hultqvist J."/>
            <person name="Cepicka I."/>
            <person name="Gallot-Lavallee L."/>
            <person name="Salas-Leiva D."/>
            <person name="Curtis B.A."/>
            <person name="Zahonova K."/>
            <person name="Pipaliya S."/>
            <person name="Dacks J."/>
            <person name="Roger A.J."/>
        </authorList>
    </citation>
    <scope>NUCLEOTIDE SEQUENCE</scope>
    <source>
        <strain evidence="9">Busselton2</strain>
    </source>
</reference>
<comment type="subcellular location">
    <subcellularLocation>
        <location evidence="1">Endosome</location>
    </subcellularLocation>
</comment>
<evidence type="ECO:0000313" key="10">
    <source>
        <dbReference type="Proteomes" id="UP001146793"/>
    </source>
</evidence>
<keyword evidence="4 5" id="KW-0653">Protein transport</keyword>
<evidence type="ECO:0000256" key="1">
    <source>
        <dbReference type="ARBA" id="ARBA00004177"/>
    </source>
</evidence>
<protein>
    <submittedName>
        <fullName evidence="9">Vacuolar protein sorting-associated protein 28</fullName>
    </submittedName>
</protein>
<dbReference type="Proteomes" id="UP001146793">
    <property type="component" value="Unassembled WGS sequence"/>
</dbReference>
<dbReference type="EMBL" id="JANTQA010000033">
    <property type="protein sequence ID" value="KAJ3437909.1"/>
    <property type="molecule type" value="Genomic_DNA"/>
</dbReference>
<feature type="compositionally biased region" description="Low complexity" evidence="6">
    <location>
        <begin position="17"/>
        <end position="33"/>
    </location>
</feature>
<evidence type="ECO:0000256" key="4">
    <source>
        <dbReference type="ARBA" id="ARBA00022927"/>
    </source>
</evidence>